<dbReference type="KEGG" id="jli:EXU32_11300"/>
<dbReference type="OrthoDB" id="4863385at2"/>
<dbReference type="Pfam" id="PF00583">
    <property type="entry name" value="Acetyltransf_1"/>
    <property type="match status" value="1"/>
</dbReference>
<feature type="compositionally biased region" description="Polar residues" evidence="3">
    <location>
        <begin position="182"/>
        <end position="192"/>
    </location>
</feature>
<keyword evidence="2" id="KW-0012">Acyltransferase</keyword>
<dbReference type="STRING" id="1216970.GCA_001570985_00546"/>
<dbReference type="CDD" id="cd04301">
    <property type="entry name" value="NAT_SF"/>
    <property type="match status" value="1"/>
</dbReference>
<name>A0A4P6MUW5_9MICO</name>
<reference evidence="5 6" key="1">
    <citation type="submission" date="2019-02" db="EMBL/GenBank/DDBJ databases">
        <title>Genomic data mining of an Antarctic deep-sea actinobacterium, Janibacterlimosus P3-3-X1.</title>
        <authorList>
            <person name="Liao L."/>
            <person name="Chen B."/>
        </authorList>
    </citation>
    <scope>NUCLEOTIDE SEQUENCE [LARGE SCALE GENOMIC DNA]</scope>
    <source>
        <strain evidence="5 6">P3-3-X1</strain>
    </source>
</reference>
<feature type="compositionally biased region" description="Basic and acidic residues" evidence="3">
    <location>
        <begin position="1"/>
        <end position="10"/>
    </location>
</feature>
<dbReference type="Gene3D" id="3.40.630.30">
    <property type="match status" value="1"/>
</dbReference>
<gene>
    <name evidence="5" type="ORF">EXU32_11300</name>
</gene>
<feature type="region of interest" description="Disordered" evidence="3">
    <location>
        <begin position="163"/>
        <end position="210"/>
    </location>
</feature>
<organism evidence="5 6">
    <name type="scientific">Janibacter limosus</name>
    <dbReference type="NCBI Taxonomy" id="53458"/>
    <lineage>
        <taxon>Bacteria</taxon>
        <taxon>Bacillati</taxon>
        <taxon>Actinomycetota</taxon>
        <taxon>Actinomycetes</taxon>
        <taxon>Micrococcales</taxon>
        <taxon>Intrasporangiaceae</taxon>
        <taxon>Janibacter</taxon>
    </lineage>
</organism>
<dbReference type="InterPro" id="IPR050832">
    <property type="entry name" value="Bact_Acetyltransf"/>
</dbReference>
<dbReference type="InterPro" id="IPR000182">
    <property type="entry name" value="GNAT_dom"/>
</dbReference>
<dbReference type="PANTHER" id="PTHR43877">
    <property type="entry name" value="AMINOALKYLPHOSPHONATE N-ACETYLTRANSFERASE-RELATED-RELATED"/>
    <property type="match status" value="1"/>
</dbReference>
<evidence type="ECO:0000313" key="5">
    <source>
        <dbReference type="EMBL" id="QBF46779.1"/>
    </source>
</evidence>
<dbReference type="Proteomes" id="UP000290408">
    <property type="component" value="Chromosome"/>
</dbReference>
<dbReference type="InterPro" id="IPR016181">
    <property type="entry name" value="Acyl_CoA_acyltransferase"/>
</dbReference>
<sequence>MDRRAADGHQRPAGRVRLRPPRGGRRARGSLGVSVQLTWAREDNPVWDADKARIAASAPDGALALDFADGADLPGDWFVAKDGDDVVGFGFLDTTWGGDAEITLVVDSARQGAGVGAFVMDHLEQEARSRGINYVHNSVRDTHPDRDAVHDWLAVRGYKGNESDATLRKHVGKPGSGRLPEPSTTAAPSDSRSQGEEESGDYVDVEAHRF</sequence>
<dbReference type="EMBL" id="CP036164">
    <property type="protein sequence ID" value="QBF46779.1"/>
    <property type="molecule type" value="Genomic_DNA"/>
</dbReference>
<keyword evidence="1 5" id="KW-0808">Transferase</keyword>
<feature type="compositionally biased region" description="Basic residues" evidence="3">
    <location>
        <begin position="12"/>
        <end position="28"/>
    </location>
</feature>
<evidence type="ECO:0000256" key="1">
    <source>
        <dbReference type="ARBA" id="ARBA00022679"/>
    </source>
</evidence>
<proteinExistence type="predicted"/>
<dbReference type="GO" id="GO:0016747">
    <property type="term" value="F:acyltransferase activity, transferring groups other than amino-acyl groups"/>
    <property type="evidence" value="ECO:0007669"/>
    <property type="project" value="InterPro"/>
</dbReference>
<evidence type="ECO:0000256" key="2">
    <source>
        <dbReference type="ARBA" id="ARBA00023315"/>
    </source>
</evidence>
<keyword evidence="6" id="KW-1185">Reference proteome</keyword>
<protein>
    <submittedName>
        <fullName evidence="5">GNAT family N-acetyltransferase</fullName>
    </submittedName>
</protein>
<evidence type="ECO:0000313" key="6">
    <source>
        <dbReference type="Proteomes" id="UP000290408"/>
    </source>
</evidence>
<evidence type="ECO:0000259" key="4">
    <source>
        <dbReference type="PROSITE" id="PS51186"/>
    </source>
</evidence>
<dbReference type="PROSITE" id="PS51186">
    <property type="entry name" value="GNAT"/>
    <property type="match status" value="1"/>
</dbReference>
<dbReference type="AlphaFoldDB" id="A0A4P6MUW5"/>
<feature type="region of interest" description="Disordered" evidence="3">
    <location>
        <begin position="1"/>
        <end position="30"/>
    </location>
</feature>
<dbReference type="SUPFAM" id="SSF55729">
    <property type="entry name" value="Acyl-CoA N-acyltransferases (Nat)"/>
    <property type="match status" value="1"/>
</dbReference>
<feature type="domain" description="N-acetyltransferase" evidence="4">
    <location>
        <begin position="41"/>
        <end position="180"/>
    </location>
</feature>
<evidence type="ECO:0000256" key="3">
    <source>
        <dbReference type="SAM" id="MobiDB-lite"/>
    </source>
</evidence>
<accession>A0A4P6MUW5</accession>